<accession>A0A929PVS6</accession>
<protein>
    <submittedName>
        <fullName evidence="1">Gliding motility protein GldN</fullName>
    </submittedName>
</protein>
<dbReference type="EMBL" id="JADFFL010000002">
    <property type="protein sequence ID" value="MBE9661429.1"/>
    <property type="molecule type" value="Genomic_DNA"/>
</dbReference>
<dbReference type="InterPro" id="IPR019847">
    <property type="entry name" value="Gliding_motility_assoc_GldN"/>
</dbReference>
<comment type="caution">
    <text evidence="1">The sequence shown here is derived from an EMBL/GenBank/DDBJ whole genome shotgun (WGS) entry which is preliminary data.</text>
</comment>
<keyword evidence="2" id="KW-1185">Reference proteome</keyword>
<organism evidence="1 2">
    <name type="scientific">Mucilaginibacter myungsuensis</name>
    <dbReference type="NCBI Taxonomy" id="649104"/>
    <lineage>
        <taxon>Bacteria</taxon>
        <taxon>Pseudomonadati</taxon>
        <taxon>Bacteroidota</taxon>
        <taxon>Sphingobacteriia</taxon>
        <taxon>Sphingobacteriales</taxon>
        <taxon>Sphingobacteriaceae</taxon>
        <taxon>Mucilaginibacter</taxon>
    </lineage>
</organism>
<reference evidence="1" key="1">
    <citation type="submission" date="2020-10" db="EMBL/GenBank/DDBJ databases">
        <title>Mucilaginibacter mali sp. nov., isolated from rhizosphere soil of apple orchard.</title>
        <authorList>
            <person name="Lee J.-S."/>
            <person name="Kim H.S."/>
            <person name="Kim J.-S."/>
        </authorList>
    </citation>
    <scope>NUCLEOTIDE SEQUENCE</scope>
    <source>
        <strain evidence="1">KCTC 22746</strain>
    </source>
</reference>
<evidence type="ECO:0000313" key="2">
    <source>
        <dbReference type="Proteomes" id="UP000622475"/>
    </source>
</evidence>
<dbReference type="Proteomes" id="UP000622475">
    <property type="component" value="Unassembled WGS sequence"/>
</dbReference>
<gene>
    <name evidence="1" type="primary">gldN</name>
    <name evidence="1" type="ORF">IRJ16_06000</name>
</gene>
<proteinExistence type="predicted"/>
<name>A0A929PVS6_9SPHI</name>
<dbReference type="NCBIfam" id="TIGR03523">
    <property type="entry name" value="GldN"/>
    <property type="match status" value="1"/>
</dbReference>
<dbReference type="Pfam" id="PF19841">
    <property type="entry name" value="GldN"/>
    <property type="match status" value="1"/>
</dbReference>
<evidence type="ECO:0000313" key="1">
    <source>
        <dbReference type="EMBL" id="MBE9661429.1"/>
    </source>
</evidence>
<dbReference type="AlphaFoldDB" id="A0A929PVS6"/>
<sequence length="351" mass="39853">MKGTISTDLGKAEFKIEGTWTSDTYYDGQKYVKANCAPGKFFITKAVPPPPPTPVVAIPQAPLAAPISAGNPLGKNFNVVRAYKRPVPLYLRKEKIDRPLDGYYLQHHVDSAKVTPYAPLREADVIFQKRIWLEIDLREKFNNYMAAPKSRLIDALMEGVMQGRLIAYDPTPTPDDPGGDAFYKPLKPEQAMVRLSDSALVTKRDAENNIIDSKLQANPFDPDSIVRFRIKEDWMFDKQRSVFEPRIIGIAPLIKPKGNAPGMDYTPAFWIYFPEARKVLANKPIANASNDATGLSYDDAFIKRLFAGYIIKQTNAADERIKDYTLGIDRLYEAQRIKKQLMDWELDLWQY</sequence>